<reference evidence="4 5" key="1">
    <citation type="submission" date="2018-01" db="EMBL/GenBank/DDBJ databases">
        <title>Harnessing the power of phylogenomics to disentangle the directionality and signatures of interkingdom host jumping in the parasitic fungal genus Tolypocladium.</title>
        <authorList>
            <person name="Quandt C.A."/>
            <person name="Patterson W."/>
            <person name="Spatafora J.W."/>
        </authorList>
    </citation>
    <scope>NUCLEOTIDE SEQUENCE [LARGE SCALE GENOMIC DNA]</scope>
    <source>
        <strain evidence="4 5">NRBC 100945</strain>
    </source>
</reference>
<dbReference type="GO" id="GO:0005634">
    <property type="term" value="C:nucleus"/>
    <property type="evidence" value="ECO:0007669"/>
    <property type="project" value="TreeGrafter"/>
</dbReference>
<gene>
    <name evidence="4" type="ORF">TPAR_06680</name>
</gene>
<dbReference type="Pfam" id="PF05368">
    <property type="entry name" value="NmrA"/>
    <property type="match status" value="1"/>
</dbReference>
<accession>A0A2S4KSJ4</accession>
<evidence type="ECO:0000259" key="3">
    <source>
        <dbReference type="Pfam" id="PF05368"/>
    </source>
</evidence>
<name>A0A2S4KSJ4_9HYPO</name>
<dbReference type="InterPro" id="IPR036291">
    <property type="entry name" value="NAD(P)-bd_dom_sf"/>
</dbReference>
<dbReference type="InterPro" id="IPR008030">
    <property type="entry name" value="NmrA-like"/>
</dbReference>
<keyword evidence="5" id="KW-1185">Reference proteome</keyword>
<dbReference type="Proteomes" id="UP000237481">
    <property type="component" value="Unassembled WGS sequence"/>
</dbReference>
<dbReference type="SUPFAM" id="SSF51735">
    <property type="entry name" value="NAD(P)-binding Rossmann-fold domains"/>
    <property type="match status" value="1"/>
</dbReference>
<comment type="caution">
    <text evidence="4">The sequence shown here is derived from an EMBL/GenBank/DDBJ whole genome shotgun (WGS) entry which is preliminary data.</text>
</comment>
<dbReference type="EMBL" id="PKSG01000729">
    <property type="protein sequence ID" value="POR33138.1"/>
    <property type="molecule type" value="Genomic_DNA"/>
</dbReference>
<sequence>MSKILTVFGATGNQGGSVIRAVLADPALSKEFKIRGITRDASKPAAKELAAKGVEVVKASRLYVAVNADMSSVQAAAPAVEGAHTVFLVTNFWESMSTDTEVAQGKAVTDASKAAGVKHLIFSSLINTTEASKGRLPNISHFDGKARIETYIRGSGVPGTFVLPGMFMSGFAGMIRKQDDGSYSINIPEGVSVDNARTPLFDAVADAGKFVKAAIKHFPSSTNKRIYAATDYYSPARLLSEFSEVMDKPARANTVSHDTFKSFFSPPAAQEILENWLLLESPGYYGGADLSESLALLDEKPTSWKDFVAQNKAKWL</sequence>
<dbReference type="OrthoDB" id="300709at2759"/>
<feature type="domain" description="NmrA-like" evidence="3">
    <location>
        <begin position="2"/>
        <end position="307"/>
    </location>
</feature>
<dbReference type="InterPro" id="IPR051164">
    <property type="entry name" value="NmrA-like_oxidored"/>
</dbReference>
<dbReference type="AlphaFoldDB" id="A0A2S4KSJ4"/>
<evidence type="ECO:0000256" key="2">
    <source>
        <dbReference type="ARBA" id="ARBA00022857"/>
    </source>
</evidence>
<evidence type="ECO:0000256" key="1">
    <source>
        <dbReference type="ARBA" id="ARBA00006328"/>
    </source>
</evidence>
<protein>
    <submittedName>
        <fullName evidence="4">NmrA-like family domain-containing protein 1</fullName>
    </submittedName>
</protein>
<dbReference type="STRING" id="94208.A0A2S4KSJ4"/>
<dbReference type="Gene3D" id="3.40.50.720">
    <property type="entry name" value="NAD(P)-binding Rossmann-like Domain"/>
    <property type="match status" value="1"/>
</dbReference>
<dbReference type="CDD" id="cd05251">
    <property type="entry name" value="NmrA_like_SDR_a"/>
    <property type="match status" value="1"/>
</dbReference>
<comment type="similarity">
    <text evidence="1">Belongs to the NmrA-type oxidoreductase family.</text>
</comment>
<proteinExistence type="inferred from homology"/>
<dbReference type="Gene3D" id="3.90.25.10">
    <property type="entry name" value="UDP-galactose 4-epimerase, domain 1"/>
    <property type="match status" value="1"/>
</dbReference>
<organism evidence="4 5">
    <name type="scientific">Tolypocladium paradoxum</name>
    <dbReference type="NCBI Taxonomy" id="94208"/>
    <lineage>
        <taxon>Eukaryota</taxon>
        <taxon>Fungi</taxon>
        <taxon>Dikarya</taxon>
        <taxon>Ascomycota</taxon>
        <taxon>Pezizomycotina</taxon>
        <taxon>Sordariomycetes</taxon>
        <taxon>Hypocreomycetidae</taxon>
        <taxon>Hypocreales</taxon>
        <taxon>Ophiocordycipitaceae</taxon>
        <taxon>Tolypocladium</taxon>
    </lineage>
</organism>
<keyword evidence="2" id="KW-0521">NADP</keyword>
<evidence type="ECO:0000313" key="5">
    <source>
        <dbReference type="Proteomes" id="UP000237481"/>
    </source>
</evidence>
<dbReference type="PANTHER" id="PTHR42748">
    <property type="entry name" value="NITROGEN METABOLITE REPRESSION PROTEIN NMRA FAMILY MEMBER"/>
    <property type="match status" value="1"/>
</dbReference>
<evidence type="ECO:0000313" key="4">
    <source>
        <dbReference type="EMBL" id="POR33138.1"/>
    </source>
</evidence>
<dbReference type="PANTHER" id="PTHR42748:SF31">
    <property type="entry name" value="NMRA-LIKE DOMAIN-CONTAINING PROTEIN-RELATED"/>
    <property type="match status" value="1"/>
</dbReference>